<evidence type="ECO:0000313" key="2">
    <source>
        <dbReference type="EMBL" id="MFD2741333.1"/>
    </source>
</evidence>
<dbReference type="Proteomes" id="UP001597474">
    <property type="component" value="Unassembled WGS sequence"/>
</dbReference>
<keyword evidence="3" id="KW-1185">Reference proteome</keyword>
<dbReference type="RefSeq" id="WP_386375760.1">
    <property type="nucleotide sequence ID" value="NZ_JBHUMP010000022.1"/>
</dbReference>
<organism evidence="2 3">
    <name type="scientific">Sulfitobacter aestuarii</name>
    <dbReference type="NCBI Taxonomy" id="2161676"/>
    <lineage>
        <taxon>Bacteria</taxon>
        <taxon>Pseudomonadati</taxon>
        <taxon>Pseudomonadota</taxon>
        <taxon>Alphaproteobacteria</taxon>
        <taxon>Rhodobacterales</taxon>
        <taxon>Roseobacteraceae</taxon>
        <taxon>Sulfitobacter</taxon>
    </lineage>
</organism>
<comment type="caution">
    <text evidence="2">The sequence shown here is derived from an EMBL/GenBank/DDBJ whole genome shotgun (WGS) entry which is preliminary data.</text>
</comment>
<reference evidence="3" key="1">
    <citation type="journal article" date="2019" name="Int. J. Syst. Evol. Microbiol.">
        <title>The Global Catalogue of Microorganisms (GCM) 10K type strain sequencing project: providing services to taxonomists for standard genome sequencing and annotation.</title>
        <authorList>
            <consortium name="The Broad Institute Genomics Platform"/>
            <consortium name="The Broad Institute Genome Sequencing Center for Infectious Disease"/>
            <person name="Wu L."/>
            <person name="Ma J."/>
        </authorList>
    </citation>
    <scope>NUCLEOTIDE SEQUENCE [LARGE SCALE GENOMIC DNA]</scope>
    <source>
        <strain evidence="3">TISTR 2562</strain>
    </source>
</reference>
<dbReference type="Gene3D" id="3.10.180.10">
    <property type="entry name" value="2,3-Dihydroxybiphenyl 1,2-Dioxygenase, domain 1"/>
    <property type="match status" value="1"/>
</dbReference>
<sequence length="170" mass="18647">MTEESGNGLTPSQPISPCLWFDRQALEAAEFYTSIFAESQIDHIMRSGVDWPAGKAGDVVLVEFTLSGVAHQALNGGPGVDFNEAVSLSVNCRDQAELDRIWDALTAEGGAPIQCGWLKDKYGLRWQLVPEAYWRMTHEGSPEQVQRVMAAMLDMVKMDVAKLKAAFEGA</sequence>
<evidence type="ECO:0000259" key="1">
    <source>
        <dbReference type="Pfam" id="PF06983"/>
    </source>
</evidence>
<proteinExistence type="predicted"/>
<feature type="domain" description="PhnB-like" evidence="1">
    <location>
        <begin position="15"/>
        <end position="129"/>
    </location>
</feature>
<dbReference type="InterPro" id="IPR028973">
    <property type="entry name" value="PhnB-like"/>
</dbReference>
<dbReference type="PIRSF" id="PIRSF021700">
    <property type="entry name" value="3_dmu_93_MTrfase"/>
    <property type="match status" value="1"/>
</dbReference>
<protein>
    <submittedName>
        <fullName evidence="2">VOC family protein</fullName>
    </submittedName>
</protein>
<dbReference type="InterPro" id="IPR029068">
    <property type="entry name" value="Glyas_Bleomycin-R_OHBP_Dase"/>
</dbReference>
<dbReference type="PANTHER" id="PTHR33990:SF2">
    <property type="entry name" value="PHNB-LIKE DOMAIN-CONTAINING PROTEIN"/>
    <property type="match status" value="1"/>
</dbReference>
<evidence type="ECO:0000313" key="3">
    <source>
        <dbReference type="Proteomes" id="UP001597474"/>
    </source>
</evidence>
<gene>
    <name evidence="2" type="ORF">ACFSUD_17295</name>
</gene>
<accession>A0ABW5U628</accession>
<dbReference type="EMBL" id="JBHUMP010000022">
    <property type="protein sequence ID" value="MFD2741333.1"/>
    <property type="molecule type" value="Genomic_DNA"/>
</dbReference>
<name>A0ABW5U628_9RHOB</name>
<dbReference type="SUPFAM" id="SSF54593">
    <property type="entry name" value="Glyoxalase/Bleomycin resistance protein/Dihydroxybiphenyl dioxygenase"/>
    <property type="match status" value="1"/>
</dbReference>
<dbReference type="PANTHER" id="PTHR33990">
    <property type="entry name" value="PROTEIN YJDN-RELATED"/>
    <property type="match status" value="1"/>
</dbReference>
<dbReference type="Pfam" id="PF06983">
    <property type="entry name" value="3-dmu-9_3-mt"/>
    <property type="match status" value="1"/>
</dbReference>
<dbReference type="InterPro" id="IPR009725">
    <property type="entry name" value="3_dmu_93_MTrfase"/>
</dbReference>
<dbReference type="CDD" id="cd06588">
    <property type="entry name" value="PhnB_like"/>
    <property type="match status" value="1"/>
</dbReference>